<proteinExistence type="predicted"/>
<feature type="compositionally biased region" description="Polar residues" evidence="1">
    <location>
        <begin position="115"/>
        <end position="124"/>
    </location>
</feature>
<dbReference type="SUPFAM" id="SSF51182">
    <property type="entry name" value="RmlC-like cupins"/>
    <property type="match status" value="1"/>
</dbReference>
<organism evidence="4 5">
    <name type="scientific">Coniochaeta pulveracea</name>
    <dbReference type="NCBI Taxonomy" id="177199"/>
    <lineage>
        <taxon>Eukaryota</taxon>
        <taxon>Fungi</taxon>
        <taxon>Dikarya</taxon>
        <taxon>Ascomycota</taxon>
        <taxon>Pezizomycotina</taxon>
        <taxon>Sordariomycetes</taxon>
        <taxon>Sordariomycetidae</taxon>
        <taxon>Coniochaetales</taxon>
        <taxon>Coniochaetaceae</taxon>
        <taxon>Coniochaeta</taxon>
    </lineage>
</organism>
<protein>
    <recommendedName>
        <fullName evidence="3">Cupin type-1 domain-containing protein</fullName>
    </recommendedName>
</protein>
<sequence>MLHNRLVFLASLLATAHGLPTPQIRSYGSSNGQQADITPTIVASPSLAPSGAGSLYGPSSLPGGFAPRSLIESAFVPQSENNLVTGQEADGSLGPYLDFNSANPPQPIHGDQRETNPGSPQASRSFPALAHQCRVGIITQGCVRLAAVDEDGKNFVDDVYEEDVCEEDVCEEDVWTFPTGVPHSIQALEQCAEFLLIFDPGEFNEDVMFLRNPIEVLSKNLKVDVSA</sequence>
<dbReference type="Gene3D" id="2.60.120.10">
    <property type="entry name" value="Jelly Rolls"/>
    <property type="match status" value="1"/>
</dbReference>
<dbReference type="OrthoDB" id="4570250at2759"/>
<evidence type="ECO:0000256" key="2">
    <source>
        <dbReference type="SAM" id="SignalP"/>
    </source>
</evidence>
<gene>
    <name evidence="4" type="ORF">DL546_000106</name>
</gene>
<comment type="caution">
    <text evidence="4">The sequence shown here is derived from an EMBL/GenBank/DDBJ whole genome shotgun (WGS) entry which is preliminary data.</text>
</comment>
<dbReference type="InterPro" id="IPR006045">
    <property type="entry name" value="Cupin_1"/>
</dbReference>
<reference evidence="4 5" key="1">
    <citation type="submission" date="2018-08" db="EMBL/GenBank/DDBJ databases">
        <title>Draft genome of the lignicolous fungus Coniochaeta pulveracea.</title>
        <authorList>
            <person name="Borstlap C.J."/>
            <person name="De Witt R.N."/>
            <person name="Botha A."/>
            <person name="Volschenk H."/>
        </authorList>
    </citation>
    <scope>NUCLEOTIDE SEQUENCE [LARGE SCALE GENOMIC DNA]</scope>
    <source>
        <strain evidence="4 5">CAB683</strain>
    </source>
</reference>
<evidence type="ECO:0000313" key="5">
    <source>
        <dbReference type="Proteomes" id="UP000275385"/>
    </source>
</evidence>
<accession>A0A420XWX8</accession>
<name>A0A420XWX8_9PEZI</name>
<feature type="chain" id="PRO_5019439223" description="Cupin type-1 domain-containing protein" evidence="2">
    <location>
        <begin position="19"/>
        <end position="227"/>
    </location>
</feature>
<dbReference type="Pfam" id="PF00190">
    <property type="entry name" value="Cupin_1"/>
    <property type="match status" value="1"/>
</dbReference>
<dbReference type="InterPro" id="IPR014710">
    <property type="entry name" value="RmlC-like_jellyroll"/>
</dbReference>
<keyword evidence="5" id="KW-1185">Reference proteome</keyword>
<evidence type="ECO:0000259" key="3">
    <source>
        <dbReference type="Pfam" id="PF00190"/>
    </source>
</evidence>
<dbReference type="Proteomes" id="UP000275385">
    <property type="component" value="Unassembled WGS sequence"/>
</dbReference>
<feature type="region of interest" description="Disordered" evidence="1">
    <location>
        <begin position="94"/>
        <end position="125"/>
    </location>
</feature>
<dbReference type="STRING" id="177199.A0A420XWX8"/>
<feature type="domain" description="Cupin type-1" evidence="3">
    <location>
        <begin position="131"/>
        <end position="225"/>
    </location>
</feature>
<feature type="signal peptide" evidence="2">
    <location>
        <begin position="1"/>
        <end position="18"/>
    </location>
</feature>
<keyword evidence="2" id="KW-0732">Signal</keyword>
<dbReference type="InterPro" id="IPR011051">
    <property type="entry name" value="RmlC_Cupin_sf"/>
</dbReference>
<evidence type="ECO:0000256" key="1">
    <source>
        <dbReference type="SAM" id="MobiDB-lite"/>
    </source>
</evidence>
<dbReference type="EMBL" id="QVQW01000118">
    <property type="protein sequence ID" value="RKU40146.1"/>
    <property type="molecule type" value="Genomic_DNA"/>
</dbReference>
<dbReference type="AlphaFoldDB" id="A0A420XWX8"/>
<evidence type="ECO:0000313" key="4">
    <source>
        <dbReference type="EMBL" id="RKU40146.1"/>
    </source>
</evidence>